<dbReference type="InterPro" id="IPR002372">
    <property type="entry name" value="PQQ_rpt_dom"/>
</dbReference>
<evidence type="ECO:0000259" key="1">
    <source>
        <dbReference type="Pfam" id="PF13360"/>
    </source>
</evidence>
<feature type="non-terminal residue" evidence="2">
    <location>
        <position position="1"/>
    </location>
</feature>
<accession>X0YRE8</accession>
<dbReference type="InterPro" id="IPR018391">
    <property type="entry name" value="PQQ_b-propeller_rpt"/>
</dbReference>
<dbReference type="Pfam" id="PF13360">
    <property type="entry name" value="PQQ_2"/>
    <property type="match status" value="1"/>
</dbReference>
<protein>
    <recommendedName>
        <fullName evidence="1">Pyrrolo-quinoline quinone repeat domain-containing protein</fullName>
    </recommendedName>
</protein>
<organism evidence="2">
    <name type="scientific">marine sediment metagenome</name>
    <dbReference type="NCBI Taxonomy" id="412755"/>
    <lineage>
        <taxon>unclassified sequences</taxon>
        <taxon>metagenomes</taxon>
        <taxon>ecological metagenomes</taxon>
    </lineage>
</organism>
<dbReference type="AlphaFoldDB" id="X0YRE8"/>
<dbReference type="InterPro" id="IPR011047">
    <property type="entry name" value="Quinoprotein_ADH-like_sf"/>
</dbReference>
<sequence length="194" mass="21427">DAERLQRGPAYNEIRDTGYEIRNTDNWPTYRHDAARSGHTRTKVPPTLKRAWQIELGGRITQPVMADGKLFVASVDTHTVHALDAASGAKLWSYTTGGRVDSPPTIYKGRVLFGSADGWVFCLRASDGTLAWRFRVAPHDLRLMSYEQLESVWPVSGSVLIQGGVAYALAGRSVFLDGGMRLLRLDPLTGKKLS</sequence>
<name>X0YRE8_9ZZZZ</name>
<proteinExistence type="predicted"/>
<evidence type="ECO:0000313" key="2">
    <source>
        <dbReference type="EMBL" id="GAG49422.1"/>
    </source>
</evidence>
<feature type="non-terminal residue" evidence="2">
    <location>
        <position position="194"/>
    </location>
</feature>
<dbReference type="EMBL" id="BARS01055839">
    <property type="protein sequence ID" value="GAG49422.1"/>
    <property type="molecule type" value="Genomic_DNA"/>
</dbReference>
<feature type="domain" description="Pyrrolo-quinoline quinone repeat" evidence="1">
    <location>
        <begin position="49"/>
        <end position="192"/>
    </location>
</feature>
<comment type="caution">
    <text evidence="2">The sequence shown here is derived from an EMBL/GenBank/DDBJ whole genome shotgun (WGS) entry which is preliminary data.</text>
</comment>
<dbReference type="Gene3D" id="2.130.10.10">
    <property type="entry name" value="YVTN repeat-like/Quinoprotein amine dehydrogenase"/>
    <property type="match status" value="1"/>
</dbReference>
<dbReference type="SUPFAM" id="SSF50998">
    <property type="entry name" value="Quinoprotein alcohol dehydrogenase-like"/>
    <property type="match status" value="1"/>
</dbReference>
<dbReference type="PANTHER" id="PTHR34512:SF30">
    <property type="entry name" value="OUTER MEMBRANE PROTEIN ASSEMBLY FACTOR BAMB"/>
    <property type="match status" value="1"/>
</dbReference>
<gene>
    <name evidence="2" type="ORF">S01H1_82380</name>
</gene>
<dbReference type="PANTHER" id="PTHR34512">
    <property type="entry name" value="CELL SURFACE PROTEIN"/>
    <property type="match status" value="1"/>
</dbReference>
<dbReference type="InterPro" id="IPR015943">
    <property type="entry name" value="WD40/YVTN_repeat-like_dom_sf"/>
</dbReference>
<dbReference type="SMART" id="SM00564">
    <property type="entry name" value="PQQ"/>
    <property type="match status" value="2"/>
</dbReference>
<reference evidence="2" key="1">
    <citation type="journal article" date="2014" name="Front. Microbiol.">
        <title>High frequency of phylogenetically diverse reductive dehalogenase-homologous genes in deep subseafloor sedimentary metagenomes.</title>
        <authorList>
            <person name="Kawai M."/>
            <person name="Futagami T."/>
            <person name="Toyoda A."/>
            <person name="Takaki Y."/>
            <person name="Nishi S."/>
            <person name="Hori S."/>
            <person name="Arai W."/>
            <person name="Tsubouchi T."/>
            <person name="Morono Y."/>
            <person name="Uchiyama I."/>
            <person name="Ito T."/>
            <person name="Fujiyama A."/>
            <person name="Inagaki F."/>
            <person name="Takami H."/>
        </authorList>
    </citation>
    <scope>NUCLEOTIDE SEQUENCE</scope>
    <source>
        <strain evidence="2">Expedition CK06-06</strain>
    </source>
</reference>